<sequence length="39" mass="4619">MSGMKIDLQELPLVLIRTVQWRWDVFRSLAAMPMCRKVV</sequence>
<dbReference type="Proteomes" id="UP000265520">
    <property type="component" value="Unassembled WGS sequence"/>
</dbReference>
<accession>A0A392TX02</accession>
<evidence type="ECO:0000313" key="1">
    <source>
        <dbReference type="EMBL" id="MCI65418.1"/>
    </source>
</evidence>
<feature type="non-terminal residue" evidence="1">
    <location>
        <position position="39"/>
    </location>
</feature>
<keyword evidence="2" id="KW-1185">Reference proteome</keyword>
<protein>
    <submittedName>
        <fullName evidence="1">Uncharacterized protein</fullName>
    </submittedName>
</protein>
<comment type="caution">
    <text evidence="1">The sequence shown here is derived from an EMBL/GenBank/DDBJ whole genome shotgun (WGS) entry which is preliminary data.</text>
</comment>
<dbReference type="EMBL" id="LXQA010675558">
    <property type="protein sequence ID" value="MCI65418.1"/>
    <property type="molecule type" value="Genomic_DNA"/>
</dbReference>
<evidence type="ECO:0000313" key="2">
    <source>
        <dbReference type="Proteomes" id="UP000265520"/>
    </source>
</evidence>
<proteinExistence type="predicted"/>
<name>A0A392TX02_9FABA</name>
<dbReference type="AlphaFoldDB" id="A0A392TX02"/>
<organism evidence="1 2">
    <name type="scientific">Trifolium medium</name>
    <dbReference type="NCBI Taxonomy" id="97028"/>
    <lineage>
        <taxon>Eukaryota</taxon>
        <taxon>Viridiplantae</taxon>
        <taxon>Streptophyta</taxon>
        <taxon>Embryophyta</taxon>
        <taxon>Tracheophyta</taxon>
        <taxon>Spermatophyta</taxon>
        <taxon>Magnoliopsida</taxon>
        <taxon>eudicotyledons</taxon>
        <taxon>Gunneridae</taxon>
        <taxon>Pentapetalae</taxon>
        <taxon>rosids</taxon>
        <taxon>fabids</taxon>
        <taxon>Fabales</taxon>
        <taxon>Fabaceae</taxon>
        <taxon>Papilionoideae</taxon>
        <taxon>50 kb inversion clade</taxon>
        <taxon>NPAAA clade</taxon>
        <taxon>Hologalegina</taxon>
        <taxon>IRL clade</taxon>
        <taxon>Trifolieae</taxon>
        <taxon>Trifolium</taxon>
    </lineage>
</organism>
<reference evidence="1 2" key="1">
    <citation type="journal article" date="2018" name="Front. Plant Sci.">
        <title>Red Clover (Trifolium pratense) and Zigzag Clover (T. medium) - A Picture of Genomic Similarities and Differences.</title>
        <authorList>
            <person name="Dluhosova J."/>
            <person name="Istvanek J."/>
            <person name="Nedelnik J."/>
            <person name="Repkova J."/>
        </authorList>
    </citation>
    <scope>NUCLEOTIDE SEQUENCE [LARGE SCALE GENOMIC DNA]</scope>
    <source>
        <strain evidence="2">cv. 10/8</strain>
        <tissue evidence="1">Leaf</tissue>
    </source>
</reference>